<feature type="region of interest" description="Disordered" evidence="1">
    <location>
        <begin position="717"/>
        <end position="748"/>
    </location>
</feature>
<organism evidence="2 3">
    <name type="scientific">Pristionchus pacificus</name>
    <name type="common">Parasitic nematode worm</name>
    <dbReference type="NCBI Taxonomy" id="54126"/>
    <lineage>
        <taxon>Eukaryota</taxon>
        <taxon>Metazoa</taxon>
        <taxon>Ecdysozoa</taxon>
        <taxon>Nematoda</taxon>
        <taxon>Chromadorea</taxon>
        <taxon>Rhabditida</taxon>
        <taxon>Rhabditina</taxon>
        <taxon>Diplogasteromorpha</taxon>
        <taxon>Diplogasteroidea</taxon>
        <taxon>Neodiplogasteridae</taxon>
        <taxon>Pristionchus</taxon>
    </lineage>
</organism>
<keyword evidence="3" id="KW-1185">Reference proteome</keyword>
<name>A0A2A6BKX9_PRIPA</name>
<feature type="region of interest" description="Disordered" evidence="1">
    <location>
        <begin position="1"/>
        <end position="30"/>
    </location>
</feature>
<reference evidence="3" key="1">
    <citation type="journal article" date="2008" name="Nat. Genet.">
        <title>The Pristionchus pacificus genome provides a unique perspective on nematode lifestyle and parasitism.</title>
        <authorList>
            <person name="Dieterich C."/>
            <person name="Clifton S.W."/>
            <person name="Schuster L.N."/>
            <person name="Chinwalla A."/>
            <person name="Delehaunty K."/>
            <person name="Dinkelacker I."/>
            <person name="Fulton L."/>
            <person name="Fulton R."/>
            <person name="Godfrey J."/>
            <person name="Minx P."/>
            <person name="Mitreva M."/>
            <person name="Roeseler W."/>
            <person name="Tian H."/>
            <person name="Witte H."/>
            <person name="Yang S.P."/>
            <person name="Wilson R.K."/>
            <person name="Sommer R.J."/>
        </authorList>
    </citation>
    <scope>NUCLEOTIDE SEQUENCE [LARGE SCALE GENOMIC DNA]</scope>
    <source>
        <strain evidence="3">PS312</strain>
    </source>
</reference>
<accession>A0A2A6BKX9</accession>
<feature type="compositionally biased region" description="Low complexity" evidence="1">
    <location>
        <begin position="1"/>
        <end position="14"/>
    </location>
</feature>
<feature type="region of interest" description="Disordered" evidence="1">
    <location>
        <begin position="1492"/>
        <end position="1517"/>
    </location>
</feature>
<accession>A0A8R1UMJ6</accession>
<evidence type="ECO:0000256" key="1">
    <source>
        <dbReference type="SAM" id="MobiDB-lite"/>
    </source>
</evidence>
<feature type="region of interest" description="Disordered" evidence="1">
    <location>
        <begin position="637"/>
        <end position="662"/>
    </location>
</feature>
<feature type="region of interest" description="Disordered" evidence="1">
    <location>
        <begin position="1175"/>
        <end position="1194"/>
    </location>
</feature>
<dbReference type="Proteomes" id="UP000005239">
    <property type="component" value="Unassembled WGS sequence"/>
</dbReference>
<feature type="region of interest" description="Disordered" evidence="1">
    <location>
        <begin position="879"/>
        <end position="899"/>
    </location>
</feature>
<feature type="region of interest" description="Disordered" evidence="1">
    <location>
        <begin position="777"/>
        <end position="797"/>
    </location>
</feature>
<dbReference type="EnsemblMetazoa" id="PPA35813.1">
    <property type="protein sequence ID" value="PPA35813.1"/>
    <property type="gene ID" value="WBGene00274182"/>
</dbReference>
<reference evidence="2" key="2">
    <citation type="submission" date="2022-06" db="UniProtKB">
        <authorList>
            <consortium name="EnsemblMetazoa"/>
        </authorList>
    </citation>
    <scope>IDENTIFICATION</scope>
    <source>
        <strain evidence="2">PS312</strain>
    </source>
</reference>
<evidence type="ECO:0000313" key="3">
    <source>
        <dbReference type="Proteomes" id="UP000005239"/>
    </source>
</evidence>
<sequence length="1663" mass="186484">MFAGMAAGSTSATSEVASSQPPTLTPPSKIDMAPSYMNSALLVLMVPSYMHSVLLANAKRLIISLHYDSFIFSLDRMEEIANLEDLSFVFAPRREEEKGAMTKFVFRSEQSSGEILSKSGRFRVGAVAAAAVGGEMRVVEQSRGVAMEEGEREGAITIDIRVHKVTTEELSRSHRFFYSPNHQFLLTCGRRSFEVEGMALVPNTSFIARPSPEITSLHSRACLALFYGDSSVLSEDESDEEPIRISAISPALLQFALSLVAFGSRHRLAIPNSAHSMALAADRFKTAVLNRILTHDVDVREDSLEFIDYMGDDGVRKKFFGRFVFLECLSGIARRYAGKISMSNLVQLDQRRVYLYSVVYRRPKIRFVFPEGQMVFALFADFHPTAINSLLSKILVRASYRTHPVASRPTQRMFPLIDLSSPLSSNPSSQCRVAAFTHAFWLSYSSTSDKVHKVFMCRGMPDNGLVLGSLMTGAELIPLVVKNNSKVTYVTMQVYNPRDFLRIDFMTRLRKTMAILLNEARLVQREGAVFTPSSTLNSLFEYVDDLLVEDMSRPLLEHQREAVDFAQELACFVRDLQGMRLRIITDEQPTKDEKTEGMEEVERERIEKDKELNDRIEKKAKELREQIEKKLRDARKREERFERNEKTPELTEAQQLAKKKPKELVRQKNITLGMLKEQKAERQREERERKDREWREEMDRIARIEFQFNPVRGRGLPSILKKSNGNTRESIGIRGSDPSPKAPNSLEDDLFRPYDVGTTILFSSNCGRATQNISKEADCSREESAMNTKPPCGDQRDKELNDRIEKKAKELREQLEKKLRDDNVAMGTISILRGVVKEEDPDLPTTSAKKFPILYARPMSSSRKPPNAAATAVIVEQSESAMRTEPPCKGNDNAPMPVDPGTISILRGVVKEEEPDRPTTSAKKFPILYARPTSSSRNPTNAAATAVIVEQSESAMKTEAPCKSNDDSPMSVDPGTTSILRGVVKEEGPDRPTTSVKTFVGMFAHPILYEPPTGSCKPPTAAATAVIMEQEESATRTEPPCKGNDNAPIPVDPGTISILRGVVKEEYPDRPTTSANKFPIVYARATRTRGRRPRKSAAATAVIMEQQPIDLSKLTDNTDDAARRQLEQMDTTIDNVASRKNDPPLPAYCLKAAMGRGTKRPHRATSSFTFPKLVESKEPISKEPRKEPVKPVPSPSRFAVVRETARKPIRVNARVDTVQRVVVNTKPDDYMFSVPAVPRYAGGLKPLKTAAGRPPAFNYTLSVDRKVSKATAEQEKNIRLVRGKMMIQWNNPVPALIDSTSTDSLFKFFGLAGHRAPEEEEDIEEAVMGVASGWAYHCKQEEEGDVVQDLAAMHRRMPYAGDPRKVQANAAYVCDIQEMMQSDQPMADPAESIKSASGTIKSATGMSEESNASVDTVQRVVVNTKPDDYKGLATLVKSYSPASFMRKNDRLQEPFIRDKRKIQWNNLIPASIDSRSIDVSQEVIQSEQLMADPAESVKSTSTDISKESEKAISTSTPAAPSMSFGVSRMIVHSGKMMMRCHYSDCDYIYERRLTSNEPIRNEHIESAHTRPHWMYWMRNDRLKLMAGTICPFCNFAVEKVALLCDHIFDCHPTHVDNTLNIYSCSTCKVYCNRIYKIYEHWQHSKCNGNLLVESSSDPSILQI</sequence>
<feature type="compositionally biased region" description="Basic and acidic residues" evidence="1">
    <location>
        <begin position="637"/>
        <end position="649"/>
    </location>
</feature>
<feature type="region of interest" description="Disordered" evidence="1">
    <location>
        <begin position="1032"/>
        <end position="1053"/>
    </location>
</feature>
<evidence type="ECO:0000313" key="2">
    <source>
        <dbReference type="EnsemblMetazoa" id="PPA35813.1"/>
    </source>
</evidence>
<gene>
    <name evidence="2" type="primary">WBGene00274182</name>
</gene>
<feature type="compositionally biased region" description="Basic and acidic residues" evidence="1">
    <location>
        <begin position="1175"/>
        <end position="1189"/>
    </location>
</feature>
<protein>
    <submittedName>
        <fullName evidence="2">Uncharacterized protein</fullName>
    </submittedName>
</protein>
<proteinExistence type="predicted"/>